<dbReference type="InterPro" id="IPR018968">
    <property type="entry name" value="Phasin"/>
</dbReference>
<sequence length="189" mass="19894">MMTTAQQQFADFATEQIEIGLRFARISLDSTERLAKLQLEAAKSALEENAKNAKALAGIKDIQDALALRQKISESTLDSTVAYSRNLYEISSQAQSELSQLFEERTTAFNKNVVSGLDRFVKSAPAGADVAVAAVKSTVQATAAAVDSLTKAAKQVADFTDASLKAATTATADAVKTASRKSNGASANA</sequence>
<evidence type="ECO:0000259" key="1">
    <source>
        <dbReference type="Pfam" id="PF09361"/>
    </source>
</evidence>
<protein>
    <submittedName>
        <fullName evidence="2">Phasin family protein</fullName>
    </submittedName>
</protein>
<dbReference type="RefSeq" id="WP_091197564.1">
    <property type="nucleotide sequence ID" value="NZ_FOVE01000023.1"/>
</dbReference>
<dbReference type="OrthoDB" id="5298576at2"/>
<organism evidence="2 3">
    <name type="scientific">Formivibrio citricus</name>
    <dbReference type="NCBI Taxonomy" id="83765"/>
    <lineage>
        <taxon>Bacteria</taxon>
        <taxon>Pseudomonadati</taxon>
        <taxon>Pseudomonadota</taxon>
        <taxon>Betaproteobacteria</taxon>
        <taxon>Neisseriales</taxon>
        <taxon>Chitinibacteraceae</taxon>
        <taxon>Formivibrio</taxon>
    </lineage>
</organism>
<dbReference type="Pfam" id="PF09361">
    <property type="entry name" value="Phasin_2"/>
    <property type="match status" value="1"/>
</dbReference>
<name>A0A1I5D8T3_9NEIS</name>
<evidence type="ECO:0000313" key="3">
    <source>
        <dbReference type="Proteomes" id="UP000242869"/>
    </source>
</evidence>
<dbReference type="AlphaFoldDB" id="A0A1I5D8T3"/>
<gene>
    <name evidence="2" type="ORF">SAMN05660284_02608</name>
</gene>
<dbReference type="Proteomes" id="UP000242869">
    <property type="component" value="Unassembled WGS sequence"/>
</dbReference>
<keyword evidence="3" id="KW-1185">Reference proteome</keyword>
<accession>A0A1I5D8T3</accession>
<reference evidence="3" key="1">
    <citation type="submission" date="2016-10" db="EMBL/GenBank/DDBJ databases">
        <authorList>
            <person name="Varghese N."/>
            <person name="Submissions S."/>
        </authorList>
    </citation>
    <scope>NUCLEOTIDE SEQUENCE [LARGE SCALE GENOMIC DNA]</scope>
    <source>
        <strain evidence="3">DSM 6150</strain>
    </source>
</reference>
<dbReference type="InterPro" id="IPR010127">
    <property type="entry name" value="Phasin_subfam-1"/>
</dbReference>
<dbReference type="STRING" id="83765.SAMN05660284_02608"/>
<dbReference type="NCBIfam" id="TIGR01841">
    <property type="entry name" value="phasin"/>
    <property type="match status" value="1"/>
</dbReference>
<evidence type="ECO:0000313" key="2">
    <source>
        <dbReference type="EMBL" id="SFN95603.1"/>
    </source>
</evidence>
<proteinExistence type="predicted"/>
<feature type="domain" description="Phasin" evidence="1">
    <location>
        <begin position="7"/>
        <end position="105"/>
    </location>
</feature>
<dbReference type="EMBL" id="FOVE01000023">
    <property type="protein sequence ID" value="SFN95603.1"/>
    <property type="molecule type" value="Genomic_DNA"/>
</dbReference>